<sequence length="193" mass="22078">MVEDPTSTHLNPDMQGVVLTTAARQQKTLDDLIKLHSGFPMQEQKSRTEIAIGSVQGEELMAKAIDYAFSDAVRQQDMTSLLGTISASSLEGRDAIWAMLQNKWSFWQNFKGSFIFLNLFRKFICMVGRMLNNAIARFDTAEKADEIEKYFNDNPIETARRAVSQALETVRLKAKWLERDGDDIRQFLSQYKQ</sequence>
<dbReference type="PANTHER" id="PTHR11533">
    <property type="entry name" value="PROTEASE M1 ZINC METALLOPROTEASE"/>
    <property type="match status" value="1"/>
</dbReference>
<dbReference type="GO" id="GO:0042277">
    <property type="term" value="F:peptide binding"/>
    <property type="evidence" value="ECO:0007669"/>
    <property type="project" value="TreeGrafter"/>
</dbReference>
<dbReference type="AlphaFoldDB" id="E4YP32"/>
<dbReference type="GO" id="GO:0005737">
    <property type="term" value="C:cytoplasm"/>
    <property type="evidence" value="ECO:0007669"/>
    <property type="project" value="TreeGrafter"/>
</dbReference>
<accession>E4YP32</accession>
<comment type="similarity">
    <text evidence="1">Belongs to the peptidase M1 family.</text>
</comment>
<dbReference type="Proteomes" id="UP000011014">
    <property type="component" value="Unassembled WGS sequence"/>
</dbReference>
<dbReference type="InterPro" id="IPR050344">
    <property type="entry name" value="Peptidase_M1_aminopeptidases"/>
</dbReference>
<proteinExistence type="inferred from homology"/>
<dbReference type="GO" id="GO:0043171">
    <property type="term" value="P:peptide catabolic process"/>
    <property type="evidence" value="ECO:0007669"/>
    <property type="project" value="TreeGrafter"/>
</dbReference>
<dbReference type="InterPro" id="IPR024571">
    <property type="entry name" value="ERAP1-like_C_dom"/>
</dbReference>
<dbReference type="GO" id="GO:0008270">
    <property type="term" value="F:zinc ion binding"/>
    <property type="evidence" value="ECO:0007669"/>
    <property type="project" value="TreeGrafter"/>
</dbReference>
<evidence type="ECO:0000256" key="1">
    <source>
        <dbReference type="ARBA" id="ARBA00010136"/>
    </source>
</evidence>
<dbReference type="EMBL" id="FN654924">
    <property type="protein sequence ID" value="CBY37230.1"/>
    <property type="molecule type" value="Genomic_DNA"/>
</dbReference>
<dbReference type="GO" id="GO:0016020">
    <property type="term" value="C:membrane"/>
    <property type="evidence" value="ECO:0007669"/>
    <property type="project" value="TreeGrafter"/>
</dbReference>
<name>E4YP32_OIKDI</name>
<feature type="domain" description="ERAP1-like C-terminal" evidence="2">
    <location>
        <begin position="4"/>
        <end position="171"/>
    </location>
</feature>
<evidence type="ECO:0000313" key="3">
    <source>
        <dbReference type="EMBL" id="CBY37230.1"/>
    </source>
</evidence>
<dbReference type="PANTHER" id="PTHR11533:SF174">
    <property type="entry name" value="PUROMYCIN-SENSITIVE AMINOPEPTIDASE-RELATED"/>
    <property type="match status" value="1"/>
</dbReference>
<dbReference type="Gene3D" id="1.25.50.20">
    <property type="match status" value="1"/>
</dbReference>
<dbReference type="GO" id="GO:0070006">
    <property type="term" value="F:metalloaminopeptidase activity"/>
    <property type="evidence" value="ECO:0007669"/>
    <property type="project" value="TreeGrafter"/>
</dbReference>
<reference evidence="3" key="1">
    <citation type="journal article" date="2010" name="Science">
        <title>Plasticity of animal genome architecture unmasked by rapid evolution of a pelagic tunicate.</title>
        <authorList>
            <person name="Denoeud F."/>
            <person name="Henriet S."/>
            <person name="Mungpakdee S."/>
            <person name="Aury J.M."/>
            <person name="Da Silva C."/>
            <person name="Brinkmann H."/>
            <person name="Mikhaleva J."/>
            <person name="Olsen L.C."/>
            <person name="Jubin C."/>
            <person name="Canestro C."/>
            <person name="Bouquet J.M."/>
            <person name="Danks G."/>
            <person name="Poulain J."/>
            <person name="Campsteijn C."/>
            <person name="Adamski M."/>
            <person name="Cross I."/>
            <person name="Yadetie F."/>
            <person name="Muffato M."/>
            <person name="Louis A."/>
            <person name="Butcher S."/>
            <person name="Tsagkogeorga G."/>
            <person name="Konrad A."/>
            <person name="Singh S."/>
            <person name="Jensen M.F."/>
            <person name="Cong E.H."/>
            <person name="Eikeseth-Otteraa H."/>
            <person name="Noel B."/>
            <person name="Anthouard V."/>
            <person name="Porcel B.M."/>
            <person name="Kachouri-Lafond R."/>
            <person name="Nishino A."/>
            <person name="Ugolini M."/>
            <person name="Chourrout P."/>
            <person name="Nishida H."/>
            <person name="Aasland R."/>
            <person name="Huzurbazar S."/>
            <person name="Westhof E."/>
            <person name="Delsuc F."/>
            <person name="Lehrach H."/>
            <person name="Reinhardt R."/>
            <person name="Weissenbach J."/>
            <person name="Roy S.W."/>
            <person name="Artiguenave F."/>
            <person name="Postlethwait J.H."/>
            <person name="Manak J.R."/>
            <person name="Thompson E.M."/>
            <person name="Jaillon O."/>
            <person name="Du Pasquier L."/>
            <person name="Boudinot P."/>
            <person name="Liberles D.A."/>
            <person name="Volff J.N."/>
            <person name="Philippe H."/>
            <person name="Lenhard B."/>
            <person name="Roest Crollius H."/>
            <person name="Wincker P."/>
            <person name="Chourrout D."/>
        </authorList>
    </citation>
    <scope>NUCLEOTIDE SEQUENCE [LARGE SCALE GENOMIC DNA]</scope>
</reference>
<dbReference type="Pfam" id="PF11838">
    <property type="entry name" value="ERAP1_C"/>
    <property type="match status" value="1"/>
</dbReference>
<organism evidence="3">
    <name type="scientific">Oikopleura dioica</name>
    <name type="common">Tunicate</name>
    <dbReference type="NCBI Taxonomy" id="34765"/>
    <lineage>
        <taxon>Eukaryota</taxon>
        <taxon>Metazoa</taxon>
        <taxon>Chordata</taxon>
        <taxon>Tunicata</taxon>
        <taxon>Appendicularia</taxon>
        <taxon>Copelata</taxon>
        <taxon>Oikopleuridae</taxon>
        <taxon>Oikopleura</taxon>
    </lineage>
</organism>
<protein>
    <recommendedName>
        <fullName evidence="2">ERAP1-like C-terminal domain-containing protein</fullName>
    </recommendedName>
</protein>
<evidence type="ECO:0000259" key="2">
    <source>
        <dbReference type="Pfam" id="PF11838"/>
    </source>
</evidence>
<dbReference type="GO" id="GO:0005615">
    <property type="term" value="C:extracellular space"/>
    <property type="evidence" value="ECO:0007669"/>
    <property type="project" value="TreeGrafter"/>
</dbReference>
<gene>
    <name evidence="3" type="ORF">GSOID_T00030317001</name>
</gene>